<keyword evidence="2" id="KW-1185">Reference proteome</keyword>
<comment type="caution">
    <text evidence="1">The sequence shown here is derived from an EMBL/GenBank/DDBJ whole genome shotgun (WGS) entry which is preliminary data.</text>
</comment>
<reference evidence="1" key="1">
    <citation type="submission" date="2019-04" db="EMBL/GenBank/DDBJ databases">
        <title>Genome assembly of Zosterops borbonicus 15179.</title>
        <authorList>
            <person name="Leroy T."/>
            <person name="Anselmetti Y."/>
            <person name="Tilak M.-K."/>
            <person name="Nabholz B."/>
        </authorList>
    </citation>
    <scope>NUCLEOTIDE SEQUENCE</scope>
    <source>
        <strain evidence="1">HGM_15179</strain>
        <tissue evidence="1">Muscle</tissue>
    </source>
</reference>
<sequence>MRLGPIMEPLKNTPAAEKMDYLDAGSKPVGAGKGRGVHLWGILMVLSLVVCKTTGLHPESQLRAERQSPVNECEQCFKTVLKGQVVTKIMAYQAKYDCRSSKENRYCTYNGTKYRMCQLEWEIVCHDPRAISKDGQSEIPSTKRKTSQGCR</sequence>
<dbReference type="AlphaFoldDB" id="A0A8K1D401"/>
<organism evidence="1 2">
    <name type="scientific">Zosterops borbonicus</name>
    <dbReference type="NCBI Taxonomy" id="364589"/>
    <lineage>
        <taxon>Eukaryota</taxon>
        <taxon>Metazoa</taxon>
        <taxon>Chordata</taxon>
        <taxon>Craniata</taxon>
        <taxon>Vertebrata</taxon>
        <taxon>Euteleostomi</taxon>
        <taxon>Archelosauria</taxon>
        <taxon>Archosauria</taxon>
        <taxon>Dinosauria</taxon>
        <taxon>Saurischia</taxon>
        <taxon>Theropoda</taxon>
        <taxon>Coelurosauria</taxon>
        <taxon>Aves</taxon>
        <taxon>Neognathae</taxon>
        <taxon>Neoaves</taxon>
        <taxon>Telluraves</taxon>
        <taxon>Australaves</taxon>
        <taxon>Passeriformes</taxon>
        <taxon>Sylvioidea</taxon>
        <taxon>Zosteropidae</taxon>
        <taxon>Zosterops</taxon>
    </lineage>
</organism>
<name>A0A8K1D401_9PASS</name>
<accession>A0A8K1D401</accession>
<dbReference type="Proteomes" id="UP000796761">
    <property type="component" value="Unassembled WGS sequence"/>
</dbReference>
<dbReference type="EMBL" id="SWJQ01004306">
    <property type="protein sequence ID" value="TRZ05430.1"/>
    <property type="molecule type" value="Genomic_DNA"/>
</dbReference>
<evidence type="ECO:0000313" key="1">
    <source>
        <dbReference type="EMBL" id="TRZ05430.1"/>
    </source>
</evidence>
<proteinExistence type="predicted"/>
<evidence type="ECO:0000313" key="2">
    <source>
        <dbReference type="Proteomes" id="UP000796761"/>
    </source>
</evidence>
<protein>
    <submittedName>
        <fullName evidence="1">Uncharacterized protein</fullName>
    </submittedName>
</protein>
<gene>
    <name evidence="1" type="ORF">HGM15179_021677</name>
</gene>